<reference evidence="2" key="1">
    <citation type="submission" date="2020-10" db="EMBL/GenBank/DDBJ databases">
        <title>Unveiling of a novel bifunctional photoreceptor, Dualchrome1, isolated from a cosmopolitan green alga.</title>
        <authorList>
            <person name="Suzuki S."/>
            <person name="Kawachi M."/>
        </authorList>
    </citation>
    <scope>NUCLEOTIDE SEQUENCE</scope>
    <source>
        <strain evidence="2">NIES 2893</strain>
    </source>
</reference>
<evidence type="ECO:0008006" key="4">
    <source>
        <dbReference type="Google" id="ProtNLM"/>
    </source>
</evidence>
<dbReference type="OrthoDB" id="542705at2759"/>
<dbReference type="GO" id="GO:2001070">
    <property type="term" value="F:starch binding"/>
    <property type="evidence" value="ECO:0007669"/>
    <property type="project" value="InterPro"/>
</dbReference>
<gene>
    <name evidence="2" type="ORF">PPROV_000824300</name>
</gene>
<dbReference type="InterPro" id="IPR013783">
    <property type="entry name" value="Ig-like_fold"/>
</dbReference>
<accession>A0A830HRC6</accession>
<evidence type="ECO:0000313" key="3">
    <source>
        <dbReference type="Proteomes" id="UP000660262"/>
    </source>
</evidence>
<dbReference type="EMBL" id="BNJQ01000025">
    <property type="protein sequence ID" value="GHP09508.1"/>
    <property type="molecule type" value="Genomic_DNA"/>
</dbReference>
<evidence type="ECO:0000256" key="1">
    <source>
        <dbReference type="SAM" id="MobiDB-lite"/>
    </source>
</evidence>
<dbReference type="Gene3D" id="2.60.40.10">
    <property type="entry name" value="Immunoglobulins"/>
    <property type="match status" value="1"/>
</dbReference>
<feature type="compositionally biased region" description="Basic and acidic residues" evidence="1">
    <location>
        <begin position="37"/>
        <end position="47"/>
    </location>
</feature>
<protein>
    <recommendedName>
        <fullName evidence="4">Carbohydrate binding module family 25 domain-containing protein</fullName>
    </recommendedName>
</protein>
<evidence type="ECO:0000313" key="2">
    <source>
        <dbReference type="EMBL" id="GHP09508.1"/>
    </source>
</evidence>
<sequence length="162" mass="17615">MFLEEAVNALDEITSSRIQSAEGDEFAAARASFKNALHERAQEKEESVGTVVVEDPEESSEEGDDEEEAIDEPLPPSIPETIPGAATTTSNVTLKYRTGWDQVYLHYAGDDGIWTELPGIEMQHMGDEANVFEISVDANNMTTFVLNNGGDDWDTPTCSAAA</sequence>
<comment type="caution">
    <text evidence="2">The sequence shown here is derived from an EMBL/GenBank/DDBJ whole genome shotgun (WGS) entry which is preliminary data.</text>
</comment>
<feature type="region of interest" description="Disordered" evidence="1">
    <location>
        <begin position="37"/>
        <end position="86"/>
    </location>
</feature>
<feature type="compositionally biased region" description="Acidic residues" evidence="1">
    <location>
        <begin position="54"/>
        <end position="71"/>
    </location>
</feature>
<dbReference type="AlphaFoldDB" id="A0A830HRC6"/>
<dbReference type="Proteomes" id="UP000660262">
    <property type="component" value="Unassembled WGS sequence"/>
</dbReference>
<organism evidence="2 3">
    <name type="scientific">Pycnococcus provasolii</name>
    <dbReference type="NCBI Taxonomy" id="41880"/>
    <lineage>
        <taxon>Eukaryota</taxon>
        <taxon>Viridiplantae</taxon>
        <taxon>Chlorophyta</taxon>
        <taxon>Pseudoscourfieldiophyceae</taxon>
        <taxon>Pseudoscourfieldiales</taxon>
        <taxon>Pycnococcaceae</taxon>
        <taxon>Pycnococcus</taxon>
    </lineage>
</organism>
<proteinExistence type="predicted"/>
<keyword evidence="3" id="KW-1185">Reference proteome</keyword>
<name>A0A830HRC6_9CHLO</name>